<dbReference type="KEGG" id="gmc:GY4MC1_3667"/>
<evidence type="ECO:0000256" key="5">
    <source>
        <dbReference type="ARBA" id="ARBA00022516"/>
    </source>
</evidence>
<dbReference type="CDD" id="cd01288">
    <property type="entry name" value="FabZ"/>
    <property type="match status" value="1"/>
</dbReference>
<keyword evidence="5 10" id="KW-0444">Lipid biosynthesis</keyword>
<dbReference type="GO" id="GO:0005737">
    <property type="term" value="C:cytoplasm"/>
    <property type="evidence" value="ECO:0007669"/>
    <property type="project" value="UniProtKB-SubCell"/>
</dbReference>
<name>A0A7U3YIB3_GEOS0</name>
<dbReference type="EC" id="4.2.1.59" evidence="10"/>
<dbReference type="GO" id="GO:0009245">
    <property type="term" value="P:lipid A biosynthetic process"/>
    <property type="evidence" value="ECO:0007669"/>
    <property type="project" value="UniProtKB-UniRule"/>
</dbReference>
<gene>
    <name evidence="10" type="primary">fabZ</name>
    <name evidence="11" type="ORF">GY4MC1_3667</name>
</gene>
<dbReference type="NCBIfam" id="NF000582">
    <property type="entry name" value="PRK00006.1"/>
    <property type="match status" value="1"/>
</dbReference>
<keyword evidence="7 10" id="KW-0443">Lipid metabolism</keyword>
<comment type="subcellular location">
    <subcellularLocation>
        <location evidence="2 10">Cytoplasm</location>
    </subcellularLocation>
</comment>
<dbReference type="EMBL" id="CP002293">
    <property type="protein sequence ID" value="ADP76293.1"/>
    <property type="molecule type" value="Genomic_DNA"/>
</dbReference>
<reference evidence="11" key="1">
    <citation type="submission" date="2010-10" db="EMBL/GenBank/DDBJ databases">
        <title>Complete sequence of chromosome of Geobacillus sp. Y4.1MC1.</title>
        <authorList>
            <consortium name="US DOE Joint Genome Institute"/>
            <person name="Lucas S."/>
            <person name="Copeland A."/>
            <person name="Lapidus A."/>
            <person name="Cheng J.-F."/>
            <person name="Bruce D."/>
            <person name="Goodwin L."/>
            <person name="Pitluck S."/>
            <person name="Chertkov O."/>
            <person name="Zhang X."/>
            <person name="Detter J.C."/>
            <person name="Han C."/>
            <person name="Tapia R."/>
            <person name="Land M."/>
            <person name="Hauser L."/>
            <person name="Jeffries C."/>
            <person name="Kyrpides N."/>
            <person name="Ivanova N."/>
            <person name="Ovchinnikova G."/>
            <person name="Brumm P."/>
            <person name="Mead D."/>
            <person name="Woyke T."/>
        </authorList>
    </citation>
    <scope>NUCLEOTIDE SEQUENCE [LARGE SCALE GENOMIC DNA]</scope>
    <source>
        <strain evidence="11">Y4.1MC1</strain>
    </source>
</reference>
<dbReference type="GO" id="GO:0019171">
    <property type="term" value="F:(3R)-hydroxyacyl-[acyl-carrier-protein] dehydratase activity"/>
    <property type="evidence" value="ECO:0007669"/>
    <property type="project" value="UniProtKB-EC"/>
</dbReference>
<feature type="active site" evidence="10">
    <location>
        <position position="48"/>
    </location>
</feature>
<evidence type="ECO:0000256" key="4">
    <source>
        <dbReference type="ARBA" id="ARBA00022490"/>
    </source>
</evidence>
<evidence type="ECO:0000313" key="11">
    <source>
        <dbReference type="EMBL" id="ADP76293.1"/>
    </source>
</evidence>
<evidence type="ECO:0000256" key="6">
    <source>
        <dbReference type="ARBA" id="ARBA00022556"/>
    </source>
</evidence>
<dbReference type="Gene3D" id="3.10.129.10">
    <property type="entry name" value="Hotdog Thioesterase"/>
    <property type="match status" value="1"/>
</dbReference>
<accession>A0A7U3YIB3</accession>
<evidence type="ECO:0000256" key="2">
    <source>
        <dbReference type="ARBA" id="ARBA00004496"/>
    </source>
</evidence>
<evidence type="ECO:0000256" key="7">
    <source>
        <dbReference type="ARBA" id="ARBA00023098"/>
    </source>
</evidence>
<dbReference type="InterPro" id="IPR010084">
    <property type="entry name" value="FabZ"/>
</dbReference>
<dbReference type="NCBIfam" id="TIGR01750">
    <property type="entry name" value="fabZ"/>
    <property type="match status" value="1"/>
</dbReference>
<dbReference type="InterPro" id="IPR013114">
    <property type="entry name" value="FabA_FabZ"/>
</dbReference>
<dbReference type="Pfam" id="PF07977">
    <property type="entry name" value="FabA"/>
    <property type="match status" value="1"/>
</dbReference>
<evidence type="ECO:0000256" key="10">
    <source>
        <dbReference type="HAMAP-Rule" id="MF_00406"/>
    </source>
</evidence>
<dbReference type="GO" id="GO:0016020">
    <property type="term" value="C:membrane"/>
    <property type="evidence" value="ECO:0007669"/>
    <property type="project" value="GOC"/>
</dbReference>
<proteinExistence type="inferred from homology"/>
<dbReference type="InterPro" id="IPR029069">
    <property type="entry name" value="HotDog_dom_sf"/>
</dbReference>
<keyword evidence="8 10" id="KW-0456">Lyase</keyword>
<protein>
    <recommendedName>
        <fullName evidence="10">3-hydroxyacyl-[acyl-carrier-protein] dehydratase FabZ</fullName>
        <ecNumber evidence="10">4.2.1.59</ecNumber>
    </recommendedName>
    <alternativeName>
        <fullName evidence="10">(3R)-hydroxymyristoyl-[acyl-carrier-protein] dehydratase</fullName>
        <shortName evidence="10">(3R)-hydroxymyristoyl-ACP dehydrase</shortName>
    </alternativeName>
    <alternativeName>
        <fullName evidence="10">Beta-hydroxyacyl-ACP dehydratase</fullName>
    </alternativeName>
</protein>
<comment type="function">
    <text evidence="9 10">Involved in unsaturated fatty acids biosynthesis. Catalyzes the dehydration of short chain beta-hydroxyacyl-ACPs and long chain saturated and unsaturated beta-hydroxyacyl-ACPs.</text>
</comment>
<comment type="similarity">
    <text evidence="3 10">Belongs to the thioester dehydratase family. FabZ subfamily.</text>
</comment>
<dbReference type="SUPFAM" id="SSF54637">
    <property type="entry name" value="Thioesterase/thiol ester dehydrase-isomerase"/>
    <property type="match status" value="1"/>
</dbReference>
<keyword evidence="4 10" id="KW-0963">Cytoplasm</keyword>
<dbReference type="HAMAP" id="MF_00406">
    <property type="entry name" value="FabZ"/>
    <property type="match status" value="1"/>
</dbReference>
<evidence type="ECO:0000256" key="8">
    <source>
        <dbReference type="ARBA" id="ARBA00023239"/>
    </source>
</evidence>
<dbReference type="PANTHER" id="PTHR30272:SF1">
    <property type="entry name" value="3-HYDROXYACYL-[ACYL-CARRIER-PROTEIN] DEHYDRATASE"/>
    <property type="match status" value="1"/>
</dbReference>
<dbReference type="FunFam" id="3.10.129.10:FF:000001">
    <property type="entry name" value="3-hydroxyacyl-[acyl-carrier-protein] dehydratase FabZ"/>
    <property type="match status" value="1"/>
</dbReference>
<dbReference type="GO" id="GO:0006633">
    <property type="term" value="P:fatty acid biosynthetic process"/>
    <property type="evidence" value="ECO:0007669"/>
    <property type="project" value="UniProtKB-UniRule"/>
</dbReference>
<dbReference type="PANTHER" id="PTHR30272">
    <property type="entry name" value="3-HYDROXYACYL-[ACYL-CARRIER-PROTEIN] DEHYDRATASE"/>
    <property type="match status" value="1"/>
</dbReference>
<sequence length="145" mass="15979">MLDSQQIQEIIPHRYPFLLVDRILEIEDGKRAVGIKNVSVNEPFFVGHFPGYPVMPGVLIVEALAQVGAVAMLKKEENRGRLAFFAGIDSCRFKKQVKPGDQLRLEVEIIRAKGAVGKGKGVATVDGELVCEAEIMFALGDKKEE</sequence>
<evidence type="ECO:0000256" key="9">
    <source>
        <dbReference type="ARBA" id="ARBA00025049"/>
    </source>
</evidence>
<evidence type="ECO:0000256" key="1">
    <source>
        <dbReference type="ARBA" id="ARBA00001055"/>
    </source>
</evidence>
<organism evidence="11">
    <name type="scientific">Geobacillus sp. (strain Y4.1MC1)</name>
    <dbReference type="NCBI Taxonomy" id="581103"/>
    <lineage>
        <taxon>Bacteria</taxon>
        <taxon>Bacillati</taxon>
        <taxon>Bacillota</taxon>
        <taxon>Bacilli</taxon>
        <taxon>Bacillales</taxon>
        <taxon>Anoxybacillaceae</taxon>
        <taxon>Geobacillus</taxon>
    </lineage>
</organism>
<evidence type="ECO:0000256" key="3">
    <source>
        <dbReference type="ARBA" id="ARBA00009174"/>
    </source>
</evidence>
<comment type="catalytic activity">
    <reaction evidence="1 10">
        <text>a (3R)-hydroxyacyl-[ACP] = a (2E)-enoyl-[ACP] + H2O</text>
        <dbReference type="Rhea" id="RHEA:13097"/>
        <dbReference type="Rhea" id="RHEA-COMP:9925"/>
        <dbReference type="Rhea" id="RHEA-COMP:9945"/>
        <dbReference type="ChEBI" id="CHEBI:15377"/>
        <dbReference type="ChEBI" id="CHEBI:78784"/>
        <dbReference type="ChEBI" id="CHEBI:78827"/>
        <dbReference type="EC" id="4.2.1.59"/>
    </reaction>
</comment>
<dbReference type="AlphaFoldDB" id="A0A7U3YIB3"/>
<keyword evidence="6 10" id="KW-0441">Lipid A biosynthesis</keyword>